<evidence type="ECO:0000313" key="4">
    <source>
        <dbReference type="Proteomes" id="UP001231587"/>
    </source>
</evidence>
<evidence type="ECO:0000313" key="3">
    <source>
        <dbReference type="Proteomes" id="UP001138672"/>
    </source>
</evidence>
<evidence type="ECO:0000313" key="1">
    <source>
        <dbReference type="EMBL" id="MBP1841209.1"/>
    </source>
</evidence>
<organism evidence="1 3">
    <name type="scientific">Formosa algae</name>
    <dbReference type="NCBI Taxonomy" id="225843"/>
    <lineage>
        <taxon>Bacteria</taxon>
        <taxon>Pseudomonadati</taxon>
        <taxon>Bacteroidota</taxon>
        <taxon>Flavobacteriia</taxon>
        <taxon>Flavobacteriales</taxon>
        <taxon>Flavobacteriaceae</taxon>
        <taxon>Formosa</taxon>
    </lineage>
</organism>
<dbReference type="EMBL" id="JAGGJQ010000010">
    <property type="protein sequence ID" value="MBP1841209.1"/>
    <property type="molecule type" value="Genomic_DNA"/>
</dbReference>
<comment type="caution">
    <text evidence="1">The sequence shown here is derived from an EMBL/GenBank/DDBJ whole genome shotgun (WGS) entry which is preliminary data.</text>
</comment>
<dbReference type="Proteomes" id="UP001231587">
    <property type="component" value="Unassembled WGS sequence"/>
</dbReference>
<dbReference type="Pfam" id="PF16153">
    <property type="entry name" value="DUF4861"/>
    <property type="match status" value="1"/>
</dbReference>
<evidence type="ECO:0008006" key="5">
    <source>
        <dbReference type="Google" id="ProtNLM"/>
    </source>
</evidence>
<name>A0A9X0YM76_9FLAO</name>
<dbReference type="PROSITE" id="PS51257">
    <property type="entry name" value="PROKAR_LIPOPROTEIN"/>
    <property type="match status" value="1"/>
</dbReference>
<dbReference type="EMBL" id="JAUSUU010000024">
    <property type="protein sequence ID" value="MDQ0337228.1"/>
    <property type="molecule type" value="Genomic_DNA"/>
</dbReference>
<reference evidence="1" key="1">
    <citation type="submission" date="2021-03" db="EMBL/GenBank/DDBJ databases">
        <title>Genomic Encyclopedia of Type Strains, Phase IV (KMG-IV): sequencing the most valuable type-strain genomes for metagenomic binning, comparative biology and taxonomic classification.</title>
        <authorList>
            <person name="Goeker M."/>
        </authorList>
    </citation>
    <scope>NUCLEOTIDE SEQUENCE</scope>
    <source>
        <strain evidence="1">DSM 15523</strain>
        <strain evidence="2 4">DSM 16476</strain>
    </source>
</reference>
<accession>A0A9X0YM76</accession>
<evidence type="ECO:0000313" key="2">
    <source>
        <dbReference type="EMBL" id="MDQ0337228.1"/>
    </source>
</evidence>
<proteinExistence type="predicted"/>
<feature type="non-terminal residue" evidence="1">
    <location>
        <position position="164"/>
    </location>
</feature>
<gene>
    <name evidence="1" type="ORF">J2Z56_003141</name>
    <name evidence="2" type="ORF">J2Z57_003693</name>
</gene>
<dbReference type="InterPro" id="IPR032342">
    <property type="entry name" value="DUF4861"/>
</dbReference>
<keyword evidence="4" id="KW-1185">Reference proteome</keyword>
<protein>
    <recommendedName>
        <fullName evidence="5">DUF4861 domain-containing protein</fullName>
    </recommendedName>
</protein>
<dbReference type="Proteomes" id="UP001138672">
    <property type="component" value="Unassembled WGS sequence"/>
</dbReference>
<dbReference type="AlphaFoldDB" id="A0A9X0YM76"/>
<dbReference type="RefSeq" id="WP_209542117.1">
    <property type="nucleotide sequence ID" value="NZ_JAGGJQ010000010.1"/>
</dbReference>
<sequence>MKTNILFSCAIAAALLSSCGKQDSTSNIITVKNTLDVSRSFETVEILKSDLQLDPTQDFERLAIRDVESKTVMVSQFVDQDLDGTSDVLLFQPELSAQSEKQFELFVADANLVQDTTAYCYSRFVPERTDDYTWENNRVGFRTYGPVAQKMIEDSIPGGTLSSG</sequence>